<dbReference type="Proteomes" id="UP001497644">
    <property type="component" value="Chromosome 8"/>
</dbReference>
<evidence type="ECO:0000313" key="7">
    <source>
        <dbReference type="EMBL" id="CAL1688461.1"/>
    </source>
</evidence>
<dbReference type="SUPFAM" id="SSF53098">
    <property type="entry name" value="Ribonuclease H-like"/>
    <property type="match status" value="1"/>
</dbReference>
<evidence type="ECO:0000256" key="1">
    <source>
        <dbReference type="ARBA" id="ARBA00009921"/>
    </source>
</evidence>
<evidence type="ECO:0000256" key="3">
    <source>
        <dbReference type="ARBA" id="ARBA00022801"/>
    </source>
</evidence>
<dbReference type="Pfam" id="PF00929">
    <property type="entry name" value="RNase_T"/>
    <property type="match status" value="1"/>
</dbReference>
<dbReference type="InterPro" id="IPR012337">
    <property type="entry name" value="RNaseH-like_sf"/>
</dbReference>
<evidence type="ECO:0000256" key="2">
    <source>
        <dbReference type="ARBA" id="ARBA00022722"/>
    </source>
</evidence>
<dbReference type="GO" id="GO:0005739">
    <property type="term" value="C:mitochondrion"/>
    <property type="evidence" value="ECO:0007669"/>
    <property type="project" value="TreeGrafter"/>
</dbReference>
<dbReference type="FunFam" id="3.30.420.10:FF:000003">
    <property type="entry name" value="Oligoribonuclease"/>
    <property type="match status" value="1"/>
</dbReference>
<reference evidence="7" key="1">
    <citation type="submission" date="2024-04" db="EMBL/GenBank/DDBJ databases">
        <authorList>
            <consortium name="Molecular Ecology Group"/>
        </authorList>
    </citation>
    <scope>NUCLEOTIDE SEQUENCE</scope>
</reference>
<keyword evidence="4" id="KW-0269">Exonuclease</keyword>
<protein>
    <recommendedName>
        <fullName evidence="5">Probable oligoribonuclease</fullName>
    </recommendedName>
</protein>
<dbReference type="PANTHER" id="PTHR11046:SF0">
    <property type="entry name" value="OLIGORIBONUCLEASE, MITOCHONDRIAL"/>
    <property type="match status" value="1"/>
</dbReference>
<dbReference type="InterPro" id="IPR036397">
    <property type="entry name" value="RNaseH_sf"/>
</dbReference>
<dbReference type="CDD" id="cd06135">
    <property type="entry name" value="Orn"/>
    <property type="match status" value="1"/>
</dbReference>
<dbReference type="Gene3D" id="3.30.420.10">
    <property type="entry name" value="Ribonuclease H-like superfamily/Ribonuclease H"/>
    <property type="match status" value="1"/>
</dbReference>
<keyword evidence="3" id="KW-0378">Hydrolase</keyword>
<proteinExistence type="inferred from homology"/>
<keyword evidence="2" id="KW-0540">Nuclease</keyword>
<dbReference type="AlphaFoldDB" id="A0AAV2P6D4"/>
<sequence>MSDRIISNNADHIVWIDMEMTGLDIEKDHILEIACIVTDKTLKIISKELNIIIHQSNIILDNMNAWSLRQHRISGLTEKSRSSTISLEDAEKMVLNFLQEYIPKGVCQLAGNSVYMDRFFLYKYMPLVNDYLHYRIIDVSTIKEIVRRWNPSVYKSIPTKEFKHRAIDDIKESITELVYYQKHIFGLQ</sequence>
<comment type="similarity">
    <text evidence="1">Belongs to the oligoribonuclease family.</text>
</comment>
<name>A0AAV2P6D4_9HYME</name>
<gene>
    <name evidence="7" type="ORF">LPLAT_LOCUS13524</name>
</gene>
<evidence type="ECO:0000256" key="4">
    <source>
        <dbReference type="ARBA" id="ARBA00022839"/>
    </source>
</evidence>
<dbReference type="SMART" id="SM00479">
    <property type="entry name" value="EXOIII"/>
    <property type="match status" value="1"/>
</dbReference>
<dbReference type="InterPro" id="IPR022894">
    <property type="entry name" value="Oligoribonuclease"/>
</dbReference>
<evidence type="ECO:0000313" key="8">
    <source>
        <dbReference type="Proteomes" id="UP001497644"/>
    </source>
</evidence>
<evidence type="ECO:0000256" key="5">
    <source>
        <dbReference type="ARBA" id="ARBA00072681"/>
    </source>
</evidence>
<dbReference type="PANTHER" id="PTHR11046">
    <property type="entry name" value="OLIGORIBONUCLEASE, MITOCHONDRIAL"/>
    <property type="match status" value="1"/>
</dbReference>
<dbReference type="NCBIfam" id="NF003765">
    <property type="entry name" value="PRK05359.1"/>
    <property type="match status" value="1"/>
</dbReference>
<evidence type="ECO:0000259" key="6">
    <source>
        <dbReference type="SMART" id="SM00479"/>
    </source>
</evidence>
<feature type="domain" description="Exonuclease" evidence="6">
    <location>
        <begin position="12"/>
        <end position="186"/>
    </location>
</feature>
<accession>A0AAV2P6D4</accession>
<dbReference type="InterPro" id="IPR013520">
    <property type="entry name" value="Ribonucl_H"/>
</dbReference>
<dbReference type="GO" id="GO:0000175">
    <property type="term" value="F:3'-5'-RNA exonuclease activity"/>
    <property type="evidence" value="ECO:0007669"/>
    <property type="project" value="InterPro"/>
</dbReference>
<organism evidence="7 8">
    <name type="scientific">Lasius platythorax</name>
    <dbReference type="NCBI Taxonomy" id="488582"/>
    <lineage>
        <taxon>Eukaryota</taxon>
        <taxon>Metazoa</taxon>
        <taxon>Ecdysozoa</taxon>
        <taxon>Arthropoda</taxon>
        <taxon>Hexapoda</taxon>
        <taxon>Insecta</taxon>
        <taxon>Pterygota</taxon>
        <taxon>Neoptera</taxon>
        <taxon>Endopterygota</taxon>
        <taxon>Hymenoptera</taxon>
        <taxon>Apocrita</taxon>
        <taxon>Aculeata</taxon>
        <taxon>Formicoidea</taxon>
        <taxon>Formicidae</taxon>
        <taxon>Formicinae</taxon>
        <taxon>Lasius</taxon>
        <taxon>Lasius</taxon>
    </lineage>
</organism>
<keyword evidence="8" id="KW-1185">Reference proteome</keyword>
<dbReference type="EMBL" id="OZ034831">
    <property type="protein sequence ID" value="CAL1688461.1"/>
    <property type="molecule type" value="Genomic_DNA"/>
</dbReference>
<dbReference type="GO" id="GO:0003676">
    <property type="term" value="F:nucleic acid binding"/>
    <property type="evidence" value="ECO:0007669"/>
    <property type="project" value="InterPro"/>
</dbReference>